<accession>A0AA39EVF3</accession>
<evidence type="ECO:0000256" key="6">
    <source>
        <dbReference type="PROSITE-ProRule" id="PRU00108"/>
    </source>
</evidence>
<dbReference type="EMBL" id="JAQQBS010001424">
    <property type="protein sequence ID" value="KAK0158282.1"/>
    <property type="molecule type" value="Genomic_DNA"/>
</dbReference>
<feature type="compositionally biased region" description="Basic and acidic residues" evidence="8">
    <location>
        <begin position="949"/>
        <end position="959"/>
    </location>
</feature>
<dbReference type="InterPro" id="IPR009057">
    <property type="entry name" value="Homeodomain-like_sf"/>
</dbReference>
<evidence type="ECO:0000259" key="11">
    <source>
        <dbReference type="PROSITE" id="PS50940"/>
    </source>
</evidence>
<feature type="compositionally biased region" description="Low complexity" evidence="8">
    <location>
        <begin position="897"/>
        <end position="917"/>
    </location>
</feature>
<dbReference type="InterPro" id="IPR001356">
    <property type="entry name" value="HD"/>
</dbReference>
<dbReference type="SUPFAM" id="SSF57625">
    <property type="entry name" value="Invertebrate chitin-binding proteins"/>
    <property type="match status" value="1"/>
</dbReference>
<evidence type="ECO:0000256" key="9">
    <source>
        <dbReference type="SAM" id="SignalP"/>
    </source>
</evidence>
<organism evidence="12 13">
    <name type="scientific">Microctonus aethiopoides</name>
    <dbReference type="NCBI Taxonomy" id="144406"/>
    <lineage>
        <taxon>Eukaryota</taxon>
        <taxon>Metazoa</taxon>
        <taxon>Ecdysozoa</taxon>
        <taxon>Arthropoda</taxon>
        <taxon>Hexapoda</taxon>
        <taxon>Insecta</taxon>
        <taxon>Pterygota</taxon>
        <taxon>Neoptera</taxon>
        <taxon>Endopterygota</taxon>
        <taxon>Hymenoptera</taxon>
        <taxon>Apocrita</taxon>
        <taxon>Ichneumonoidea</taxon>
        <taxon>Braconidae</taxon>
        <taxon>Euphorinae</taxon>
        <taxon>Microctonus</taxon>
    </lineage>
</organism>
<evidence type="ECO:0000256" key="1">
    <source>
        <dbReference type="ARBA" id="ARBA00004123"/>
    </source>
</evidence>
<dbReference type="Pfam" id="PF01607">
    <property type="entry name" value="CBM_14"/>
    <property type="match status" value="1"/>
</dbReference>
<evidence type="ECO:0000259" key="10">
    <source>
        <dbReference type="PROSITE" id="PS50071"/>
    </source>
</evidence>
<keyword evidence="2" id="KW-0217">Developmental protein</keyword>
<gene>
    <name evidence="12" type="ORF">PV328_009305</name>
</gene>
<protein>
    <submittedName>
        <fullName evidence="12">Uncharacterized protein</fullName>
    </submittedName>
</protein>
<keyword evidence="5 6" id="KW-0539">Nucleus</keyword>
<dbReference type="SMART" id="SM00389">
    <property type="entry name" value="HOX"/>
    <property type="match status" value="1"/>
</dbReference>
<evidence type="ECO:0000256" key="4">
    <source>
        <dbReference type="ARBA" id="ARBA00023155"/>
    </source>
</evidence>
<dbReference type="PANTHER" id="PTHR24329:SF579">
    <property type="entry name" value="HOMEOBOX PROTEIN ARISTALESS"/>
    <property type="match status" value="1"/>
</dbReference>
<dbReference type="Proteomes" id="UP001168990">
    <property type="component" value="Unassembled WGS sequence"/>
</dbReference>
<dbReference type="SUPFAM" id="SSF46689">
    <property type="entry name" value="Homeodomain-like"/>
    <property type="match status" value="1"/>
</dbReference>
<sequence length="1049" mass="119104">MWINLTLCVFAINFIEGICAIDFNIKSNSKSTFPVKRAVDGRRGSKFFEMPDDDSFDVYDAYDNEPDFSDYRNNIPGEPGLDYPSFTRIPQTTFTCEREYRGYYADEEAGCQLFHVCDGSFMVSSFLCPVGSTFSQKLLTCDWWNKVDCSATKNYYQANNQIVTSQVDDDEILRKAYEMTSLQSIRNGITIVNPKDQYNNDKNNNDNVNHKLSHVNELQSGRGNNYFDYQSAPTSINVDYPQFKYSSRYSSALDQHDRDIDYYPRLSDDINQSSIKVETVGRDYKNDNDEQLNIFQPSYAPTVPTVTTTTRRYYSPTIPPIIRSTQKIERKYDLQFESSDHLYSARGKHLSSGSTKNATQSTTEKVQPTLSTTTSSTLDISSEMIVTELPLTVSEEISDSTNRNENISFAIPSLVYQPPINKDNETVSRLIVEFSRLESSDYTANETAIRVDENNTNNINNLKHDKPVVINPSTEVLPPFFYYSNIEQHDAVLDSAPEKLTFNSTLFDDSAVAPSEHFQDHYQASVINTDKLEGITGDESSPFQVIVSLKNDFSSLDQIKDIEIVKSDEYRKLDGIQKINSMSDSRKEKNAAKSTNYPKINSLLRTKNIDIIPRPFSFGQLKTIKIIDAMGDHNKSETDLSEYSTAATTIKYNLSKSDEINSHQFSLLNDTATTISESPNVRSEKSKILRQLIHTYGQPMYKSHTQAISNLSSQDRLTDFQSGESIRREVLIEESNKNKKISESNAEEVKEILVETELVPSLGFSLDIEDEREQYVDAVLRGLFKDITMPKIETKSSENVTEGNNNNVMNRDVLNCLNEQSVSRVDISLCIKEDIVQMDLSTTPRRGQDGVVDMHKTSSLRVAKSVFSIRSLVDVEDADLPGNNNDRCDNSGRGNEPASQTSPASSTSSLANSQQQSQHHHHQQQQQQQNQSQQNQSQNQSQMGISTTEESRVEDEGVHPRAAPTSPESEAEVDDFAPKRKQRRYRTTFTSFQLEELEKAFSRTHYPDVFTREELAMKIGLTEARIQVWFQNRRAKWRKQEKVGPQGHP</sequence>
<reference evidence="12" key="2">
    <citation type="submission" date="2023-03" db="EMBL/GenBank/DDBJ databases">
        <authorList>
            <person name="Inwood S.N."/>
            <person name="Skelly J.G."/>
            <person name="Guhlin J."/>
            <person name="Harrop T.W.R."/>
            <person name="Goldson S.G."/>
            <person name="Dearden P.K."/>
        </authorList>
    </citation>
    <scope>NUCLEOTIDE SEQUENCE</scope>
    <source>
        <strain evidence="12">Irish</strain>
        <tissue evidence="12">Whole body</tissue>
    </source>
</reference>
<dbReference type="Gene3D" id="1.10.10.60">
    <property type="entry name" value="Homeodomain-like"/>
    <property type="match status" value="1"/>
</dbReference>
<keyword evidence="4 6" id="KW-0371">Homeobox</keyword>
<dbReference type="InterPro" id="IPR000047">
    <property type="entry name" value="HTH_motif"/>
</dbReference>
<dbReference type="AlphaFoldDB" id="A0AA39EVF3"/>
<dbReference type="GO" id="GO:0000981">
    <property type="term" value="F:DNA-binding transcription factor activity, RNA polymerase II-specific"/>
    <property type="evidence" value="ECO:0007669"/>
    <property type="project" value="InterPro"/>
</dbReference>
<feature type="DNA-binding region" description="Homeobox" evidence="6">
    <location>
        <begin position="982"/>
        <end position="1041"/>
    </location>
</feature>
<dbReference type="GO" id="GO:0005576">
    <property type="term" value="C:extracellular region"/>
    <property type="evidence" value="ECO:0007669"/>
    <property type="project" value="InterPro"/>
</dbReference>
<dbReference type="InterPro" id="IPR036508">
    <property type="entry name" value="Chitin-bd_dom_sf"/>
</dbReference>
<dbReference type="PANTHER" id="PTHR24329">
    <property type="entry name" value="HOMEOBOX PROTEIN ARISTALESS"/>
    <property type="match status" value="1"/>
</dbReference>
<comment type="caution">
    <text evidence="12">The sequence shown here is derived from an EMBL/GenBank/DDBJ whole genome shotgun (WGS) entry which is preliminary data.</text>
</comment>
<dbReference type="InterPro" id="IPR050649">
    <property type="entry name" value="Paired_Homeobox_TFs"/>
</dbReference>
<reference evidence="12" key="1">
    <citation type="journal article" date="2023" name="bioRxiv">
        <title>Scaffold-level genome assemblies of two parasitoid biocontrol wasps reveal the parthenogenesis mechanism and an associated novel virus.</title>
        <authorList>
            <person name="Inwood S."/>
            <person name="Skelly J."/>
            <person name="Guhlin J."/>
            <person name="Harrop T."/>
            <person name="Goldson S."/>
            <person name="Dearden P."/>
        </authorList>
    </citation>
    <scope>NUCLEOTIDE SEQUENCE</scope>
    <source>
        <strain evidence="12">Irish</strain>
        <tissue evidence="12">Whole body</tissue>
    </source>
</reference>
<feature type="non-terminal residue" evidence="12">
    <location>
        <position position="1"/>
    </location>
</feature>
<keyword evidence="9" id="KW-0732">Signal</keyword>
<dbReference type="PROSITE" id="PS50940">
    <property type="entry name" value="CHIT_BIND_II"/>
    <property type="match status" value="1"/>
</dbReference>
<keyword evidence="3 6" id="KW-0238">DNA-binding</keyword>
<dbReference type="Pfam" id="PF00046">
    <property type="entry name" value="Homeodomain"/>
    <property type="match status" value="1"/>
</dbReference>
<dbReference type="GO" id="GO:0005634">
    <property type="term" value="C:nucleus"/>
    <property type="evidence" value="ECO:0007669"/>
    <property type="project" value="UniProtKB-SubCell"/>
</dbReference>
<dbReference type="PRINTS" id="PR00031">
    <property type="entry name" value="HTHREPRESSR"/>
</dbReference>
<evidence type="ECO:0000256" key="2">
    <source>
        <dbReference type="ARBA" id="ARBA00022473"/>
    </source>
</evidence>
<feature type="domain" description="Chitin-binding type-2" evidence="11">
    <location>
        <begin position="93"/>
        <end position="151"/>
    </location>
</feature>
<feature type="signal peptide" evidence="9">
    <location>
        <begin position="1"/>
        <end position="20"/>
    </location>
</feature>
<dbReference type="PROSITE" id="PS00027">
    <property type="entry name" value="HOMEOBOX_1"/>
    <property type="match status" value="1"/>
</dbReference>
<keyword evidence="13" id="KW-1185">Reference proteome</keyword>
<dbReference type="PROSITE" id="PS50071">
    <property type="entry name" value="HOMEOBOX_2"/>
    <property type="match status" value="1"/>
</dbReference>
<feature type="compositionally biased region" description="Polar residues" evidence="8">
    <location>
        <begin position="351"/>
        <end position="368"/>
    </location>
</feature>
<feature type="chain" id="PRO_5041363974" evidence="9">
    <location>
        <begin position="21"/>
        <end position="1049"/>
    </location>
</feature>
<feature type="region of interest" description="Disordered" evidence="8">
    <location>
        <begin position="877"/>
        <end position="982"/>
    </location>
</feature>
<dbReference type="GO" id="GO:0000977">
    <property type="term" value="F:RNA polymerase II transcription regulatory region sequence-specific DNA binding"/>
    <property type="evidence" value="ECO:0007669"/>
    <property type="project" value="TreeGrafter"/>
</dbReference>
<comment type="subcellular location">
    <subcellularLocation>
        <location evidence="1 6 7">Nucleus</location>
    </subcellularLocation>
</comment>
<dbReference type="InterPro" id="IPR017970">
    <property type="entry name" value="Homeobox_CS"/>
</dbReference>
<dbReference type="Gene3D" id="2.170.140.10">
    <property type="entry name" value="Chitin binding domain"/>
    <property type="match status" value="1"/>
</dbReference>
<dbReference type="GO" id="GO:0008061">
    <property type="term" value="F:chitin binding"/>
    <property type="evidence" value="ECO:0007669"/>
    <property type="project" value="InterPro"/>
</dbReference>
<name>A0AA39EVF3_9HYME</name>
<feature type="domain" description="Homeobox" evidence="10">
    <location>
        <begin position="980"/>
        <end position="1040"/>
    </location>
</feature>
<feature type="compositionally biased region" description="Low complexity" evidence="8">
    <location>
        <begin position="924"/>
        <end position="942"/>
    </location>
</feature>
<evidence type="ECO:0000256" key="5">
    <source>
        <dbReference type="ARBA" id="ARBA00023242"/>
    </source>
</evidence>
<dbReference type="CDD" id="cd00086">
    <property type="entry name" value="homeodomain"/>
    <property type="match status" value="1"/>
</dbReference>
<evidence type="ECO:0000256" key="7">
    <source>
        <dbReference type="RuleBase" id="RU000682"/>
    </source>
</evidence>
<dbReference type="InterPro" id="IPR002557">
    <property type="entry name" value="Chitin-bd_dom"/>
</dbReference>
<dbReference type="FunFam" id="1.10.10.60:FF:000102">
    <property type="entry name" value="Aristaless related homeobox"/>
    <property type="match status" value="1"/>
</dbReference>
<dbReference type="SMART" id="SM00494">
    <property type="entry name" value="ChtBD2"/>
    <property type="match status" value="1"/>
</dbReference>
<evidence type="ECO:0000256" key="8">
    <source>
        <dbReference type="SAM" id="MobiDB-lite"/>
    </source>
</evidence>
<evidence type="ECO:0000256" key="3">
    <source>
        <dbReference type="ARBA" id="ARBA00023125"/>
    </source>
</evidence>
<evidence type="ECO:0000313" key="12">
    <source>
        <dbReference type="EMBL" id="KAK0158282.1"/>
    </source>
</evidence>
<proteinExistence type="predicted"/>
<feature type="region of interest" description="Disordered" evidence="8">
    <location>
        <begin position="345"/>
        <end position="376"/>
    </location>
</feature>
<evidence type="ECO:0000313" key="13">
    <source>
        <dbReference type="Proteomes" id="UP001168990"/>
    </source>
</evidence>